<organism evidence="1 2">
    <name type="scientific">Pistacia atlantica</name>
    <dbReference type="NCBI Taxonomy" id="434234"/>
    <lineage>
        <taxon>Eukaryota</taxon>
        <taxon>Viridiplantae</taxon>
        <taxon>Streptophyta</taxon>
        <taxon>Embryophyta</taxon>
        <taxon>Tracheophyta</taxon>
        <taxon>Spermatophyta</taxon>
        <taxon>Magnoliopsida</taxon>
        <taxon>eudicotyledons</taxon>
        <taxon>Gunneridae</taxon>
        <taxon>Pentapetalae</taxon>
        <taxon>rosids</taxon>
        <taxon>malvids</taxon>
        <taxon>Sapindales</taxon>
        <taxon>Anacardiaceae</taxon>
        <taxon>Pistacia</taxon>
    </lineage>
</organism>
<evidence type="ECO:0000313" key="2">
    <source>
        <dbReference type="Proteomes" id="UP001164250"/>
    </source>
</evidence>
<name>A0ACC1B759_9ROSI</name>
<proteinExistence type="predicted"/>
<keyword evidence="2" id="KW-1185">Reference proteome</keyword>
<evidence type="ECO:0000313" key="1">
    <source>
        <dbReference type="EMBL" id="KAJ0094711.1"/>
    </source>
</evidence>
<protein>
    <submittedName>
        <fullName evidence="1">Uncharacterized protein</fullName>
    </submittedName>
</protein>
<dbReference type="EMBL" id="CM047902">
    <property type="protein sequence ID" value="KAJ0094711.1"/>
    <property type="molecule type" value="Genomic_DNA"/>
</dbReference>
<gene>
    <name evidence="1" type="ORF">Patl1_17321</name>
</gene>
<dbReference type="Proteomes" id="UP001164250">
    <property type="component" value="Chromosome 6"/>
</dbReference>
<accession>A0ACC1B759</accession>
<sequence>MAPFIKKLSLLVRPLQAMLKKNPPPWGLSQTTSIQRLKEITLKLPPYRFP</sequence>
<comment type="caution">
    <text evidence="1">The sequence shown here is derived from an EMBL/GenBank/DDBJ whole genome shotgun (WGS) entry which is preliminary data.</text>
</comment>
<reference evidence="2" key="1">
    <citation type="journal article" date="2023" name="G3 (Bethesda)">
        <title>Genome assembly and association tests identify interacting loci associated with vigor, precocity, and sex in interspecific pistachio rootstocks.</title>
        <authorList>
            <person name="Palmer W."/>
            <person name="Jacygrad E."/>
            <person name="Sagayaradj S."/>
            <person name="Cavanaugh K."/>
            <person name="Han R."/>
            <person name="Bertier L."/>
            <person name="Beede B."/>
            <person name="Kafkas S."/>
            <person name="Golino D."/>
            <person name="Preece J."/>
            <person name="Michelmore R."/>
        </authorList>
    </citation>
    <scope>NUCLEOTIDE SEQUENCE [LARGE SCALE GENOMIC DNA]</scope>
</reference>